<accession>I1C5P1</accession>
<evidence type="ECO:0000313" key="3">
    <source>
        <dbReference type="Proteomes" id="UP000009138"/>
    </source>
</evidence>
<dbReference type="VEuPathDB" id="FungiDB:RO3G_08476"/>
<keyword evidence="1" id="KW-1133">Transmembrane helix</keyword>
<dbReference type="Proteomes" id="UP000009138">
    <property type="component" value="Unassembled WGS sequence"/>
</dbReference>
<proteinExistence type="predicted"/>
<protein>
    <submittedName>
        <fullName evidence="2">Uncharacterized protein</fullName>
    </submittedName>
</protein>
<sequence>MERSYSDDLRVRCVNIMYEEQRMAHFYFIRFSPCKGTSSTMQRCFRKVLIIVTQRSSIADILAASNINLLLWTVYLFTIMLLFIQKQQEKREI</sequence>
<dbReference type="EMBL" id="CH476737">
    <property type="protein sequence ID" value="EIE83771.1"/>
    <property type="molecule type" value="Genomic_DNA"/>
</dbReference>
<keyword evidence="3" id="KW-1185">Reference proteome</keyword>
<dbReference type="RefSeq" id="XP_067519167.1">
    <property type="nucleotide sequence ID" value="XM_067663066.1"/>
</dbReference>
<evidence type="ECO:0000313" key="2">
    <source>
        <dbReference type="EMBL" id="EIE83771.1"/>
    </source>
</evidence>
<dbReference type="GeneID" id="93615447"/>
<gene>
    <name evidence="2" type="ORF">RO3G_08476</name>
</gene>
<dbReference type="InParanoid" id="I1C5P1"/>
<reference evidence="2 3" key="1">
    <citation type="journal article" date="2009" name="PLoS Genet.">
        <title>Genomic analysis of the basal lineage fungus Rhizopus oryzae reveals a whole-genome duplication.</title>
        <authorList>
            <person name="Ma L.-J."/>
            <person name="Ibrahim A.S."/>
            <person name="Skory C."/>
            <person name="Grabherr M.G."/>
            <person name="Burger G."/>
            <person name="Butler M."/>
            <person name="Elias M."/>
            <person name="Idnurm A."/>
            <person name="Lang B.F."/>
            <person name="Sone T."/>
            <person name="Abe A."/>
            <person name="Calvo S.E."/>
            <person name="Corrochano L.M."/>
            <person name="Engels R."/>
            <person name="Fu J."/>
            <person name="Hansberg W."/>
            <person name="Kim J.-M."/>
            <person name="Kodira C.D."/>
            <person name="Koehrsen M.J."/>
            <person name="Liu B."/>
            <person name="Miranda-Saavedra D."/>
            <person name="O'Leary S."/>
            <person name="Ortiz-Castellanos L."/>
            <person name="Poulter R."/>
            <person name="Rodriguez-Romero J."/>
            <person name="Ruiz-Herrera J."/>
            <person name="Shen Y.-Q."/>
            <person name="Zeng Q."/>
            <person name="Galagan J."/>
            <person name="Birren B.W."/>
            <person name="Cuomo C.A."/>
            <person name="Wickes B.L."/>
        </authorList>
    </citation>
    <scope>NUCLEOTIDE SEQUENCE [LARGE SCALE GENOMIC DNA]</scope>
    <source>
        <strain evidence="3">RA 99-880 / ATCC MYA-4621 / FGSC 9543 / NRRL 43880</strain>
    </source>
</reference>
<evidence type="ECO:0000256" key="1">
    <source>
        <dbReference type="SAM" id="Phobius"/>
    </source>
</evidence>
<organism evidence="2 3">
    <name type="scientific">Rhizopus delemar (strain RA 99-880 / ATCC MYA-4621 / FGSC 9543 / NRRL 43880)</name>
    <name type="common">Mucormycosis agent</name>
    <name type="synonym">Rhizopus arrhizus var. delemar</name>
    <dbReference type="NCBI Taxonomy" id="246409"/>
    <lineage>
        <taxon>Eukaryota</taxon>
        <taxon>Fungi</taxon>
        <taxon>Fungi incertae sedis</taxon>
        <taxon>Mucoromycota</taxon>
        <taxon>Mucoromycotina</taxon>
        <taxon>Mucoromycetes</taxon>
        <taxon>Mucorales</taxon>
        <taxon>Mucorineae</taxon>
        <taxon>Rhizopodaceae</taxon>
        <taxon>Rhizopus</taxon>
    </lineage>
</organism>
<dbReference type="AlphaFoldDB" id="I1C5P1"/>
<feature type="transmembrane region" description="Helical" evidence="1">
    <location>
        <begin position="61"/>
        <end position="84"/>
    </location>
</feature>
<keyword evidence="1" id="KW-0472">Membrane</keyword>
<name>I1C5P1_RHIO9</name>
<keyword evidence="1" id="KW-0812">Transmembrane</keyword>